<dbReference type="Gene3D" id="1.25.40.10">
    <property type="entry name" value="Tetratricopeptide repeat domain"/>
    <property type="match status" value="3"/>
</dbReference>
<organism>
    <name type="scientific">Branchiostoma floridae</name>
    <name type="common">Florida lancelet</name>
    <name type="synonym">Amphioxus</name>
    <dbReference type="NCBI Taxonomy" id="7739"/>
    <lineage>
        <taxon>Eukaryota</taxon>
        <taxon>Metazoa</taxon>
        <taxon>Chordata</taxon>
        <taxon>Cephalochordata</taxon>
        <taxon>Leptocardii</taxon>
        <taxon>Amphioxiformes</taxon>
        <taxon>Branchiostomatidae</taxon>
        <taxon>Branchiostoma</taxon>
    </lineage>
</organism>
<accession>C3Z2K1</accession>
<gene>
    <name evidence="4" type="ORF">BRAFLDRAFT_66364</name>
</gene>
<dbReference type="PANTHER" id="PTHR19959:SF119">
    <property type="entry name" value="FUNGAL LIPASE-LIKE DOMAIN-CONTAINING PROTEIN"/>
    <property type="match status" value="1"/>
</dbReference>
<evidence type="ECO:0000259" key="3">
    <source>
        <dbReference type="Pfam" id="PF03445"/>
    </source>
</evidence>
<dbReference type="PANTHER" id="PTHR19959">
    <property type="entry name" value="KINESIN LIGHT CHAIN"/>
    <property type="match status" value="1"/>
</dbReference>
<feature type="region of interest" description="Disordered" evidence="2">
    <location>
        <begin position="254"/>
        <end position="282"/>
    </location>
</feature>
<sequence>MDVSSQDPGRQEVQTNMSTVVEEFRELDMLLETGCDLDVAERGYAGKLIHAISSDNKVMKCEALKSLGDLFLQKAKSGERKEENFNKACSLYKKVLGFYGCKEDRKVIQHRIKYAEKCTKLKHVHKEPGVEISSNTTLVVSALSSLSLREGAKMKEHDLMPLIEGYTNSFVNALVDRNRTIEIKSLKKLGDLHLEKGMIDLDEAAFSKSAGLYQAAMGRCEDSDCREILKRCIKNAKEVKEMGAKPQLVQDPAWTENSLDDISRSSPSEEEAVIGPNSQQKGRSRILLRMGSEDLQEGDLDKAERDFAAALKFVSRKGNWEETEPLCKLSDVYLKRGIQSKDGGDFTKAAALCNAALVRAKMGDQQVIKQTIQEITQLFVEHVLNIDGRIDVNKVDRHKLLLKENRDYVEEEIKRIEQQADPYSLDDDDPNMIEAEKTRAETIKRLFDTIASQRRTFTAGLVDECITVMGPPPCKYAMIGLGSQATGLVTPYSDLEFAILVEEETENILAYFRNLTHYLHIKVINLGETILPSMGIKSLNDFCSDDPLDNWFYDSVTPRGFSFDGAMPNACKTPLGRGKSSTSRSELIRTPRNMTGLLEEDLTLHLNKGYHLASVLGNVCFITGERDLVESYVNLWTQQIRHSNGQIPLSIVKATLTENASMLEPILSDTLLNVKKEIYRFSSLAVSCWALLNDIYPTTIWETIANMYQNGVINEENAHHLQVMVSISAELRLRTYMNNGGQVENMSALSSQIPDVDTDFEEKLKKVFYFSNRNQLMRYYFTAIPLKNFLSQVAENNQQHTEQPSSLFDKSPMLEAEVYRSLGNYRKAKTFSEQALQDAYSEYGENSVDPIAYLIHDLAIACQRLGEHQTAVSYLEQSLQMMKTIHGEGSAHPDIARLLHQLGVAMNRVGDNTKAISYIEQSQEMWVNFYGENIPPLDFAHSLNSLGNVWDDLGYHRKALRYFEQSLHVKRCIYGEETAHAGIAESLMNVGFTYNNLGNHREAISYHLQSLFMRKYIYGENTVHPHIAESLSNLAVSLRDFGDYNKSVNYHEQSLQMKRTIYGKDATHADIANSLLNLGGTLMDLGDYSNALRYCEQSFQMWSSIYGNAHPHIAVSLNNLGNVWRHLGDHRKAIDFHEKSLEMRRFIYGEDNPHYDTISSLFNLGGALNDIGNYKEAVSCLDKSLQMSRRFYGQSVDNRLVASVLNKLGDAWKGLGDRGKAESYQEQAQQMIRRINYRSSMEELGIPILPDLFPKYGEVPGKIDTLW</sequence>
<dbReference type="InterPro" id="IPR019734">
    <property type="entry name" value="TPR_rpt"/>
</dbReference>
<feature type="domain" description="Protein-PII uridylyltransferase N-terminal" evidence="3">
    <location>
        <begin position="436"/>
        <end position="527"/>
    </location>
</feature>
<dbReference type="Pfam" id="PF03445">
    <property type="entry name" value="DUF294"/>
    <property type="match status" value="1"/>
</dbReference>
<protein>
    <recommendedName>
        <fullName evidence="3">Protein-PII uridylyltransferase N-terminal domain-containing protein</fullName>
    </recommendedName>
</protein>
<name>C3Z2K1_BRAFL</name>
<dbReference type="GO" id="GO:0008773">
    <property type="term" value="F:[protein-PII] uridylyltransferase activity"/>
    <property type="evidence" value="ECO:0007669"/>
    <property type="project" value="InterPro"/>
</dbReference>
<evidence type="ECO:0000313" key="4">
    <source>
        <dbReference type="EMBL" id="EEN53252.1"/>
    </source>
</evidence>
<dbReference type="SMART" id="SM00028">
    <property type="entry name" value="TPR"/>
    <property type="match status" value="11"/>
</dbReference>
<dbReference type="InterPro" id="IPR011990">
    <property type="entry name" value="TPR-like_helical_dom_sf"/>
</dbReference>
<dbReference type="eggNOG" id="KOG1840">
    <property type="taxonomic scope" value="Eukaryota"/>
</dbReference>
<feature type="repeat" description="TPR" evidence="1">
    <location>
        <begin position="1158"/>
        <end position="1191"/>
    </location>
</feature>
<proteinExistence type="predicted"/>
<dbReference type="InterPro" id="IPR005105">
    <property type="entry name" value="GlnD_Uridyltrans_N"/>
</dbReference>
<dbReference type="EMBL" id="GG666574">
    <property type="protein sequence ID" value="EEN53252.1"/>
    <property type="molecule type" value="Genomic_DNA"/>
</dbReference>
<dbReference type="Pfam" id="PF13424">
    <property type="entry name" value="TPR_12"/>
    <property type="match status" value="4"/>
</dbReference>
<dbReference type="InParanoid" id="C3Z2K1"/>
<dbReference type="SUPFAM" id="SSF48452">
    <property type="entry name" value="TPR-like"/>
    <property type="match status" value="3"/>
</dbReference>
<dbReference type="PROSITE" id="PS50005">
    <property type="entry name" value="TPR"/>
    <property type="match status" value="1"/>
</dbReference>
<dbReference type="Pfam" id="PF13374">
    <property type="entry name" value="TPR_10"/>
    <property type="match status" value="1"/>
</dbReference>
<reference evidence="4" key="1">
    <citation type="journal article" date="2008" name="Nature">
        <title>The amphioxus genome and the evolution of the chordate karyotype.</title>
        <authorList>
            <consortium name="US DOE Joint Genome Institute (JGI-PGF)"/>
            <person name="Putnam N.H."/>
            <person name="Butts T."/>
            <person name="Ferrier D.E.K."/>
            <person name="Furlong R.F."/>
            <person name="Hellsten U."/>
            <person name="Kawashima T."/>
            <person name="Robinson-Rechavi M."/>
            <person name="Shoguchi E."/>
            <person name="Terry A."/>
            <person name="Yu J.-K."/>
            <person name="Benito-Gutierrez E.L."/>
            <person name="Dubchak I."/>
            <person name="Garcia-Fernandez J."/>
            <person name="Gibson-Brown J.J."/>
            <person name="Grigoriev I.V."/>
            <person name="Horton A.C."/>
            <person name="de Jong P.J."/>
            <person name="Jurka J."/>
            <person name="Kapitonov V.V."/>
            <person name="Kohara Y."/>
            <person name="Kuroki Y."/>
            <person name="Lindquist E."/>
            <person name="Lucas S."/>
            <person name="Osoegawa K."/>
            <person name="Pennacchio L.A."/>
            <person name="Salamov A.A."/>
            <person name="Satou Y."/>
            <person name="Sauka-Spengler T."/>
            <person name="Schmutz J."/>
            <person name="Shin-I T."/>
            <person name="Toyoda A."/>
            <person name="Bronner-Fraser M."/>
            <person name="Fujiyama A."/>
            <person name="Holland L.Z."/>
            <person name="Holland P.W.H."/>
            <person name="Satoh N."/>
            <person name="Rokhsar D.S."/>
        </authorList>
    </citation>
    <scope>NUCLEOTIDE SEQUENCE [LARGE SCALE GENOMIC DNA]</scope>
    <source>
        <strain evidence="4">S238N-H82</strain>
        <tissue evidence="4">Testes</tissue>
    </source>
</reference>
<dbReference type="AlphaFoldDB" id="C3Z2K1"/>
<evidence type="ECO:0000256" key="1">
    <source>
        <dbReference type="PROSITE-ProRule" id="PRU00339"/>
    </source>
</evidence>
<keyword evidence="1" id="KW-0802">TPR repeat</keyword>
<evidence type="ECO:0000256" key="2">
    <source>
        <dbReference type="SAM" id="MobiDB-lite"/>
    </source>
</evidence>